<sequence length="284" mass="30438">MLVTLKEVLGDAQKQGYAVGLFNTVNLEMAKAVISAAEESRSPVIVGSAEILLGHCDIPQLADILLPMIQKSPVPIVLHYDHGLTYDRVIQALRCGFSSVMYDCSGCSLEENLKNCREMASIAHAFGASIEAELGHVGSGAAGSKESAGGEDHSVYTQPDQAKEFVEYTKVDALAVAIGTAHGPYLKTPKLDLQRLEEIRRTIDTPLVLHGGSGLSDQDFRNCIERGIAKINIFTDIDQAGCRGARRAMEAGAACLTDLIPEITAEIQATVRHKMELFGSVGKA</sequence>
<dbReference type="Gene3D" id="3.20.20.70">
    <property type="entry name" value="Aldolase class I"/>
    <property type="match status" value="1"/>
</dbReference>
<dbReference type="InterPro" id="IPR013785">
    <property type="entry name" value="Aldolase_TIM"/>
</dbReference>
<dbReference type="SUPFAM" id="SSF51569">
    <property type="entry name" value="Aldolase"/>
    <property type="match status" value="1"/>
</dbReference>
<feature type="binding site" evidence="3">
    <location>
        <position position="82"/>
    </location>
    <ligand>
        <name>Zn(2+)</name>
        <dbReference type="ChEBI" id="CHEBI:29105"/>
        <label>1</label>
        <note>catalytic</note>
    </ligand>
</feature>
<feature type="binding site" evidence="2">
    <location>
        <begin position="211"/>
        <end position="213"/>
    </location>
    <ligand>
        <name>dihydroxyacetone phosphate</name>
        <dbReference type="ChEBI" id="CHEBI:57642"/>
    </ligand>
</feature>
<feature type="binding site" evidence="2">
    <location>
        <begin position="232"/>
        <end position="235"/>
    </location>
    <ligand>
        <name>dihydroxyacetone phosphate</name>
        <dbReference type="ChEBI" id="CHEBI:57642"/>
    </ligand>
</feature>
<accession>A0A8J6P5M3</accession>
<dbReference type="GO" id="GO:0005829">
    <property type="term" value="C:cytosol"/>
    <property type="evidence" value="ECO:0007669"/>
    <property type="project" value="TreeGrafter"/>
</dbReference>
<keyword evidence="3" id="KW-0479">Metal-binding</keyword>
<reference evidence="4" key="1">
    <citation type="submission" date="2020-08" db="EMBL/GenBank/DDBJ databases">
        <title>Genome public.</title>
        <authorList>
            <person name="Liu C."/>
            <person name="Sun Q."/>
        </authorList>
    </citation>
    <scope>NUCLEOTIDE SEQUENCE</scope>
    <source>
        <strain evidence="4">NSJ-15</strain>
    </source>
</reference>
<dbReference type="GO" id="GO:0009025">
    <property type="term" value="F:tagatose-bisphosphate aldolase activity"/>
    <property type="evidence" value="ECO:0007669"/>
    <property type="project" value="TreeGrafter"/>
</dbReference>
<comment type="caution">
    <text evidence="4">The sequence shown here is derived from an EMBL/GenBank/DDBJ whole genome shotgun (WGS) entry which is preliminary data.</text>
</comment>
<protein>
    <submittedName>
        <fullName evidence="4">Class II fructose-bisphosphate aldolase</fullName>
    </submittedName>
</protein>
<comment type="cofactor">
    <cofactor evidence="3">
        <name>Zn(2+)</name>
        <dbReference type="ChEBI" id="CHEBI:29105"/>
    </cofactor>
    <text evidence="3">Binds 2 Zn(2+) ions per subunit. One is catalytic and the other provides a structural contribution.</text>
</comment>
<dbReference type="InterPro" id="IPR050246">
    <property type="entry name" value="Class_II_FBP_aldolase"/>
</dbReference>
<organism evidence="4 5">
    <name type="scientific">Massiliimalia timonensis</name>
    <dbReference type="NCBI Taxonomy" id="1987501"/>
    <lineage>
        <taxon>Bacteria</taxon>
        <taxon>Bacillati</taxon>
        <taxon>Bacillota</taxon>
        <taxon>Clostridia</taxon>
        <taxon>Eubacteriales</taxon>
        <taxon>Oscillospiraceae</taxon>
        <taxon>Massiliimalia</taxon>
    </lineage>
</organism>
<dbReference type="NCBIfam" id="TIGR00167">
    <property type="entry name" value="cbbA"/>
    <property type="match status" value="1"/>
</dbReference>
<feature type="binding site" evidence="2">
    <location>
        <position position="183"/>
    </location>
    <ligand>
        <name>dihydroxyacetone phosphate</name>
        <dbReference type="ChEBI" id="CHEBI:57642"/>
    </ligand>
</feature>
<dbReference type="GO" id="GO:0005975">
    <property type="term" value="P:carbohydrate metabolic process"/>
    <property type="evidence" value="ECO:0007669"/>
    <property type="project" value="InterPro"/>
</dbReference>
<dbReference type="GO" id="GO:0008270">
    <property type="term" value="F:zinc ion binding"/>
    <property type="evidence" value="ECO:0007669"/>
    <property type="project" value="InterPro"/>
</dbReference>
<dbReference type="OrthoDB" id="9803995at2"/>
<dbReference type="EMBL" id="JACRTL010000001">
    <property type="protein sequence ID" value="MBC8609974.1"/>
    <property type="molecule type" value="Genomic_DNA"/>
</dbReference>
<feature type="active site" description="Proton donor" evidence="1">
    <location>
        <position position="81"/>
    </location>
</feature>
<dbReference type="RefSeq" id="WP_093988394.1">
    <property type="nucleotide sequence ID" value="NZ_FYDD01000003.1"/>
</dbReference>
<dbReference type="PANTHER" id="PTHR30304">
    <property type="entry name" value="D-TAGATOSE-1,6-BISPHOSPHATE ALDOLASE"/>
    <property type="match status" value="1"/>
</dbReference>
<dbReference type="Proteomes" id="UP000632659">
    <property type="component" value="Unassembled WGS sequence"/>
</dbReference>
<dbReference type="Pfam" id="PF01116">
    <property type="entry name" value="F_bP_aldolase"/>
    <property type="match status" value="1"/>
</dbReference>
<feature type="binding site" evidence="3">
    <location>
        <position position="210"/>
    </location>
    <ligand>
        <name>Zn(2+)</name>
        <dbReference type="ChEBI" id="CHEBI:29105"/>
        <label>1</label>
        <note>catalytic</note>
    </ligand>
</feature>
<evidence type="ECO:0000256" key="2">
    <source>
        <dbReference type="PIRSR" id="PIRSR001359-2"/>
    </source>
</evidence>
<proteinExistence type="predicted"/>
<feature type="binding site" evidence="3">
    <location>
        <position position="103"/>
    </location>
    <ligand>
        <name>Zn(2+)</name>
        <dbReference type="ChEBI" id="CHEBI:29105"/>
        <label>2</label>
    </ligand>
</feature>
<dbReference type="PANTHER" id="PTHR30304:SF0">
    <property type="entry name" value="D-TAGATOSE-1,6-BISPHOSPHATE ALDOLASE SUBUNIT GATY-RELATED"/>
    <property type="match status" value="1"/>
</dbReference>
<evidence type="ECO:0000313" key="5">
    <source>
        <dbReference type="Proteomes" id="UP000632659"/>
    </source>
</evidence>
<dbReference type="CDD" id="cd00947">
    <property type="entry name" value="TBP_aldolase_IIB"/>
    <property type="match status" value="1"/>
</dbReference>
<feature type="binding site" evidence="3">
    <location>
        <position position="133"/>
    </location>
    <ligand>
        <name>Zn(2+)</name>
        <dbReference type="ChEBI" id="CHEBI:29105"/>
        <label>2</label>
    </ligand>
</feature>
<gene>
    <name evidence="4" type="ORF">H8702_02415</name>
</gene>
<keyword evidence="3" id="KW-0862">Zinc</keyword>
<evidence type="ECO:0000256" key="1">
    <source>
        <dbReference type="PIRSR" id="PIRSR001359-1"/>
    </source>
</evidence>
<evidence type="ECO:0000313" key="4">
    <source>
        <dbReference type="EMBL" id="MBC8609974.1"/>
    </source>
</evidence>
<dbReference type="AlphaFoldDB" id="A0A8J6P5M3"/>
<dbReference type="InterPro" id="IPR000771">
    <property type="entry name" value="FBA_II"/>
</dbReference>
<evidence type="ECO:0000256" key="3">
    <source>
        <dbReference type="PIRSR" id="PIRSR001359-3"/>
    </source>
</evidence>
<feature type="binding site" evidence="3">
    <location>
        <position position="182"/>
    </location>
    <ligand>
        <name>Zn(2+)</name>
        <dbReference type="ChEBI" id="CHEBI:29105"/>
        <label>1</label>
        <note>catalytic</note>
    </ligand>
</feature>
<dbReference type="PIRSF" id="PIRSF001359">
    <property type="entry name" value="F_bP_aldolase_II"/>
    <property type="match status" value="1"/>
</dbReference>
<keyword evidence="5" id="KW-1185">Reference proteome</keyword>
<name>A0A8J6P5M3_9FIRM</name>